<dbReference type="InterPro" id="IPR008936">
    <property type="entry name" value="Rho_GTPase_activation_prot"/>
</dbReference>
<dbReference type="SUPFAM" id="SSF48350">
    <property type="entry name" value="GTPase activation domain, GAP"/>
    <property type="match status" value="1"/>
</dbReference>
<keyword evidence="2" id="KW-0597">Phosphoprotein</keyword>
<feature type="coiled-coil region" evidence="3">
    <location>
        <begin position="141"/>
        <end position="197"/>
    </location>
</feature>
<dbReference type="Pfam" id="PF03114">
    <property type="entry name" value="BAR"/>
    <property type="match status" value="1"/>
</dbReference>
<dbReference type="SMART" id="SM00324">
    <property type="entry name" value="RhoGAP"/>
    <property type="match status" value="1"/>
</dbReference>
<evidence type="ECO:0000313" key="6">
    <source>
        <dbReference type="Proteomes" id="UP000695022"/>
    </source>
</evidence>
<protein>
    <submittedName>
        <fullName evidence="7">Rho GTPase-activating protein 17-like isoform X2</fullName>
    </submittedName>
</protein>
<dbReference type="InterPro" id="IPR027267">
    <property type="entry name" value="AH/BAR_dom_sf"/>
</dbReference>
<proteinExistence type="predicted"/>
<dbReference type="SMART" id="SM00721">
    <property type="entry name" value="BAR"/>
    <property type="match status" value="1"/>
</dbReference>
<accession>A0ABM1DXC2</accession>
<gene>
    <name evidence="7" type="primary">LOC106806931</name>
</gene>
<keyword evidence="1" id="KW-0343">GTPase activation</keyword>
<feature type="compositionally biased region" description="Acidic residues" evidence="4">
    <location>
        <begin position="708"/>
        <end position="718"/>
    </location>
</feature>
<evidence type="ECO:0000256" key="2">
    <source>
        <dbReference type="ARBA" id="ARBA00022553"/>
    </source>
</evidence>
<feature type="domain" description="Rho-GAP" evidence="5">
    <location>
        <begin position="263"/>
        <end position="448"/>
    </location>
</feature>
<name>A0ABM1DXC2_PRICU</name>
<feature type="region of interest" description="Disordered" evidence="4">
    <location>
        <begin position="421"/>
        <end position="718"/>
    </location>
</feature>
<dbReference type="GeneID" id="106806931"/>
<evidence type="ECO:0000259" key="5">
    <source>
        <dbReference type="PROSITE" id="PS50238"/>
    </source>
</evidence>
<evidence type="ECO:0000256" key="1">
    <source>
        <dbReference type="ARBA" id="ARBA00022468"/>
    </source>
</evidence>
<keyword evidence="3" id="KW-0175">Coiled coil</keyword>
<reference evidence="7" key="1">
    <citation type="submission" date="2025-08" db="UniProtKB">
        <authorList>
            <consortium name="RefSeq"/>
        </authorList>
    </citation>
    <scope>IDENTIFICATION</scope>
</reference>
<dbReference type="InterPro" id="IPR000198">
    <property type="entry name" value="RhoGAP_dom"/>
</dbReference>
<organism evidence="6 7">
    <name type="scientific">Priapulus caudatus</name>
    <name type="common">Priapulid worm</name>
    <dbReference type="NCBI Taxonomy" id="37621"/>
    <lineage>
        <taxon>Eukaryota</taxon>
        <taxon>Metazoa</taxon>
        <taxon>Ecdysozoa</taxon>
        <taxon>Scalidophora</taxon>
        <taxon>Priapulida</taxon>
        <taxon>Priapulimorpha</taxon>
        <taxon>Priapulimorphida</taxon>
        <taxon>Priapulidae</taxon>
        <taxon>Priapulus</taxon>
    </lineage>
</organism>
<feature type="compositionally biased region" description="Pro residues" evidence="4">
    <location>
        <begin position="508"/>
        <end position="519"/>
    </location>
</feature>
<dbReference type="SUPFAM" id="SSF103657">
    <property type="entry name" value="BAR/IMD domain-like"/>
    <property type="match status" value="1"/>
</dbReference>
<dbReference type="Pfam" id="PF00620">
    <property type="entry name" value="RhoGAP"/>
    <property type="match status" value="1"/>
</dbReference>
<dbReference type="PANTHER" id="PTHR14130">
    <property type="entry name" value="3BP-1 RELATED RHOGAP"/>
    <property type="match status" value="1"/>
</dbReference>
<dbReference type="PANTHER" id="PTHR14130:SF14">
    <property type="entry name" value="RHO GTPASE-ACTIVATING PROTEIN 92B"/>
    <property type="match status" value="1"/>
</dbReference>
<dbReference type="InterPro" id="IPR047165">
    <property type="entry name" value="RHG17/44/SH3BP1-like"/>
</dbReference>
<feature type="compositionally biased region" description="Basic and acidic residues" evidence="4">
    <location>
        <begin position="476"/>
        <end position="488"/>
    </location>
</feature>
<dbReference type="Gene3D" id="1.20.1270.60">
    <property type="entry name" value="Arfaptin homology (AH) domain/BAR domain"/>
    <property type="match status" value="1"/>
</dbReference>
<keyword evidence="6" id="KW-1185">Reference proteome</keyword>
<dbReference type="Proteomes" id="UP000695022">
    <property type="component" value="Unplaced"/>
</dbReference>
<dbReference type="PROSITE" id="PS50238">
    <property type="entry name" value="RHOGAP"/>
    <property type="match status" value="1"/>
</dbReference>
<evidence type="ECO:0000256" key="4">
    <source>
        <dbReference type="SAM" id="MobiDB-lite"/>
    </source>
</evidence>
<evidence type="ECO:0000256" key="3">
    <source>
        <dbReference type="SAM" id="Coils"/>
    </source>
</evidence>
<evidence type="ECO:0000313" key="7">
    <source>
        <dbReference type="RefSeq" id="XP_014664593.1"/>
    </source>
</evidence>
<dbReference type="RefSeq" id="XP_014664593.1">
    <property type="nucleotide sequence ID" value="XM_014809107.1"/>
</dbReference>
<sequence>MKKHFIKVKQFADNVGRTEKKEVLSKDLASVEKRVKLLEQTCSATYKKLVSLQGAPGTQDVEKRRRKQLTRPQMSAQFLENRSLLDDGGSVGGGGTLALMYRLCGDAYATLAEGATVAQTTLEDDVLVPLNNVVENDFPNVMKLKKQLEKMTAELDVLKQKWQTSVRQSAQVGSSGIAAHAAKVEQTKAEMDDLLLKTEQCKDFLATELYRLCSKEAEFGQLLIKLVEIQRQCHRDALTCLDELLPALHSQRDLFRLKPVYGVALDDHLRATDRDVAEVLEDCICSILDLGLEEEGLFRVAGSKTKIKKLTAEFDVGSPDLTEYDIHCITGALKQYLRALPEPLMTFDLYDDWMEATRVDDLDSKLQALWIVCSKLPKTYYTNLRYLVKFLAKLVTHSQTNKMTPTNVAIVFGPNLIYPKGDDGSKQEGRRRKRHAPPVPIETAVVVPMETVTEPNSFVDRENKTNGECVRPSSIEAEKSPILAKERPVPPQRSSSYTPPTNSNRRPSGPPPGKPPPPTAAARLHKPDVIPGNDAAVRGQRLPAEKVPPPVPTKPALDRRAFTPARSPSVEVAPKKHSVTSDPILSPSADTRKVESNAIPTRRSGKKFTDHRRNDDDEEVPVNNGGKPTEHIYAVLDANTSVRVPSPGGVDADATSNGKDCVPSVPPVFEPPGGRLANLQESASDRPALSPPPVPVQGNDNPRPVTREDEDDEHSTWF</sequence>
<dbReference type="InterPro" id="IPR004148">
    <property type="entry name" value="BAR_dom"/>
</dbReference>
<dbReference type="Gene3D" id="1.10.555.10">
    <property type="entry name" value="Rho GTPase activation protein"/>
    <property type="match status" value="1"/>
</dbReference>